<protein>
    <recommendedName>
        <fullName evidence="3">Sel1 repeat family protein</fullName>
    </recommendedName>
</protein>
<dbReference type="PANTHER" id="PTHR11102:SF160">
    <property type="entry name" value="ERAD-ASSOCIATED E3 UBIQUITIN-PROTEIN LIGASE COMPONENT HRD3"/>
    <property type="match status" value="1"/>
</dbReference>
<dbReference type="EMBL" id="BLXZ01000002">
    <property type="protein sequence ID" value="GFO67505.1"/>
    <property type="molecule type" value="Genomic_DNA"/>
</dbReference>
<evidence type="ECO:0000313" key="2">
    <source>
        <dbReference type="Proteomes" id="UP000587586"/>
    </source>
</evidence>
<sequence length="271" mass="29905">MYRLAKINLFILSALVLFIGGCTNYSIKQGAAAYARGDYDEARSQWIPHAKAGNPYAQFNIGIMWEQGLGTTPLNTEQAMQWYLLSARQGYAPAMVRLANLQHARGYNDAALSWYALAARWGNPDASASLKSLGKEVPPADLLAQKQYQKAISDQNIIDAVILSLAYIVDTSLYYQYAHDYHQPIAISYKPTAKVDIGCSSDFACGTGYSCVKEPFKSSGVCMKSVSPQGLPAYNTPRPESIFIPTQGQCRFNTDCPIGFRCDDKYKTCVK</sequence>
<gene>
    <name evidence="1" type="ORF">GMLC_10840</name>
</gene>
<evidence type="ECO:0000313" key="1">
    <source>
        <dbReference type="EMBL" id="GFO67505.1"/>
    </source>
</evidence>
<proteinExistence type="predicted"/>
<evidence type="ECO:0008006" key="3">
    <source>
        <dbReference type="Google" id="ProtNLM"/>
    </source>
</evidence>
<dbReference type="RefSeq" id="WP_183360044.1">
    <property type="nucleotide sequence ID" value="NZ_BLXZ01000002.1"/>
</dbReference>
<dbReference type="InterPro" id="IPR011990">
    <property type="entry name" value="TPR-like_helical_dom_sf"/>
</dbReference>
<dbReference type="InterPro" id="IPR050767">
    <property type="entry name" value="Sel1_AlgK"/>
</dbReference>
<dbReference type="InterPro" id="IPR006597">
    <property type="entry name" value="Sel1-like"/>
</dbReference>
<dbReference type="PANTHER" id="PTHR11102">
    <property type="entry name" value="SEL-1-LIKE PROTEIN"/>
    <property type="match status" value="1"/>
</dbReference>
<name>A0A6V8N4N4_9BACT</name>
<dbReference type="AlphaFoldDB" id="A0A6V8N4N4"/>
<organism evidence="1 2">
    <name type="scientific">Geomonas limicola</name>
    <dbReference type="NCBI Taxonomy" id="2740186"/>
    <lineage>
        <taxon>Bacteria</taxon>
        <taxon>Pseudomonadati</taxon>
        <taxon>Thermodesulfobacteriota</taxon>
        <taxon>Desulfuromonadia</taxon>
        <taxon>Geobacterales</taxon>
        <taxon>Geobacteraceae</taxon>
        <taxon>Geomonas</taxon>
    </lineage>
</organism>
<dbReference type="SMART" id="SM00671">
    <property type="entry name" value="SEL1"/>
    <property type="match status" value="2"/>
</dbReference>
<comment type="caution">
    <text evidence="1">The sequence shown here is derived from an EMBL/GenBank/DDBJ whole genome shotgun (WGS) entry which is preliminary data.</text>
</comment>
<dbReference type="Gene3D" id="1.25.40.10">
    <property type="entry name" value="Tetratricopeptide repeat domain"/>
    <property type="match status" value="1"/>
</dbReference>
<dbReference type="Proteomes" id="UP000587586">
    <property type="component" value="Unassembled WGS sequence"/>
</dbReference>
<dbReference type="PROSITE" id="PS51257">
    <property type="entry name" value="PROKAR_LIPOPROTEIN"/>
    <property type="match status" value="1"/>
</dbReference>
<accession>A0A6V8N4N4</accession>
<dbReference type="SUPFAM" id="SSF81901">
    <property type="entry name" value="HCP-like"/>
    <property type="match status" value="1"/>
</dbReference>
<keyword evidence="2" id="KW-1185">Reference proteome</keyword>
<reference evidence="2" key="1">
    <citation type="submission" date="2020-06" db="EMBL/GenBank/DDBJ databases">
        <title>Draft genomic sequecing of Geomonas sp. Red745.</title>
        <authorList>
            <person name="Itoh H."/>
            <person name="Xu Z.X."/>
            <person name="Ushijima N."/>
            <person name="Masuda Y."/>
            <person name="Shiratori Y."/>
            <person name="Senoo K."/>
        </authorList>
    </citation>
    <scope>NUCLEOTIDE SEQUENCE [LARGE SCALE GENOMIC DNA]</scope>
    <source>
        <strain evidence="2">Red745</strain>
    </source>
</reference>